<dbReference type="GeneID" id="101848827"/>
<dbReference type="RefSeq" id="XP_005101430.2">
    <property type="nucleotide sequence ID" value="XM_005101373.3"/>
</dbReference>
<feature type="region of interest" description="Disordered" evidence="4">
    <location>
        <begin position="356"/>
        <end position="484"/>
    </location>
</feature>
<feature type="region of interest" description="Disordered" evidence="4">
    <location>
        <begin position="501"/>
        <end position="732"/>
    </location>
</feature>
<comment type="function">
    <text evidence="2">Plays a role in determining ER morphology.</text>
</comment>
<sequence>MGALWTRFRGKQTTYEILEGIDKDINRLQKNRKDNQERLKRFVTRLIIYSVVLYVIAAVVFFFLYLPDTWQLRFLYSSPLLVFPFIIWGLKKLLHWYFVKRIAKNDVALRELREKKKQILEDVMETETYKKAKEILEKFDPARFKKMEVESSPSSPPGQGTPGTSIQQRTASRSAQQQPVIRTPAGAPPTPVHTPSQRMVRPPQPMSKQPLRQPTPTSTPLRPMGGYGATPGIRTPAPIGRGTPQQQQQHQRMPMSTPQGGGRGMVMPAGYVPPPGPPMPRTVLPRDRGTMDRLMDYLVGDGPENRYALVCQQCYSHNGMALKEEFEYLSFRCCYCFFLNPARKQRPFAPRMEFFNPLARGQGGQGPKQLPPNNDESDEEDTDDEDEENSEEEEEQKSAGPSSEKPSDRSKVGGQGAAGNGVPSSSVRRGPGPAATTSTDQRSQGTSSKPAAGSSGQSTLRSGIPKVAAAAATMSKGQGQTGEQLLPVGAVKTLRPAATSVVASKNAGAVVSSGAVKSPTSSESRFPQSQTAAQARNTFASPPVSASVDNKAASESASAGSVVSQTGLRSSSQPQKKGLGDSTSATATPVVSSASLRSQIPSLVGTKKPVESESTDNSTAVTAQEVLSAPAAPPVQRDADDIISNADANGAHTENGLNNSDPSVPLGETAPEEVSSSASLVTALEYDGGSGRDNIVDPPSGDAAEGDVHDGRNPPPNEASAEGTADGSSAAS</sequence>
<reference evidence="7" key="1">
    <citation type="submission" date="2025-08" db="UniProtKB">
        <authorList>
            <consortium name="RefSeq"/>
        </authorList>
    </citation>
    <scope>IDENTIFICATION</scope>
</reference>
<feature type="compositionally biased region" description="Low complexity" evidence="4">
    <location>
        <begin position="553"/>
        <end position="564"/>
    </location>
</feature>
<feature type="compositionally biased region" description="Low complexity" evidence="4">
    <location>
        <begin position="642"/>
        <end position="651"/>
    </location>
</feature>
<keyword evidence="2" id="KW-0812">Transmembrane</keyword>
<protein>
    <recommendedName>
        <fullName evidence="2">Endoplasmic reticulum junction formation protein lunapark</fullName>
    </recommendedName>
</protein>
<comment type="similarity">
    <text evidence="1 2">Belongs to the lunapark family.</text>
</comment>
<feature type="compositionally biased region" description="Low complexity" evidence="4">
    <location>
        <begin position="162"/>
        <end position="178"/>
    </location>
</feature>
<accession>A0ABM0JTZ1</accession>
<evidence type="ECO:0000256" key="4">
    <source>
        <dbReference type="SAM" id="MobiDB-lite"/>
    </source>
</evidence>
<keyword evidence="2" id="KW-0472">Membrane</keyword>
<feature type="compositionally biased region" description="Polar residues" evidence="4">
    <location>
        <begin position="206"/>
        <end position="220"/>
    </location>
</feature>
<feature type="region of interest" description="Disordered" evidence="4">
    <location>
        <begin position="147"/>
        <end position="263"/>
    </location>
</feature>
<keyword evidence="2" id="KW-0479">Metal-binding</keyword>
<feature type="compositionally biased region" description="Polar residues" evidence="4">
    <location>
        <begin position="518"/>
        <end position="540"/>
    </location>
</feature>
<feature type="domain" description="Lunapark zinc ribbon" evidence="5">
    <location>
        <begin position="291"/>
        <end position="340"/>
    </location>
</feature>
<evidence type="ECO:0000259" key="5">
    <source>
        <dbReference type="Pfam" id="PF10058"/>
    </source>
</evidence>
<dbReference type="Proteomes" id="UP000694888">
    <property type="component" value="Unplaced"/>
</dbReference>
<feature type="transmembrane region" description="Helical" evidence="2">
    <location>
        <begin position="46"/>
        <end position="66"/>
    </location>
</feature>
<feature type="compositionally biased region" description="Low complexity" evidence="4">
    <location>
        <begin position="582"/>
        <end position="595"/>
    </location>
</feature>
<keyword evidence="2" id="KW-0863">Zinc-finger</keyword>
<evidence type="ECO:0000256" key="1">
    <source>
        <dbReference type="ARBA" id="ARBA00009940"/>
    </source>
</evidence>
<gene>
    <name evidence="7" type="primary">LOC101848827</name>
</gene>
<dbReference type="PANTHER" id="PTHR22166">
    <property type="entry name" value="ENDOPLASMIC RETICULUM JUNCTION FORMATION PROTEIN LUNAPARK"/>
    <property type="match status" value="1"/>
</dbReference>
<feature type="compositionally biased region" description="Polar residues" evidence="4">
    <location>
        <begin position="435"/>
        <end position="461"/>
    </location>
</feature>
<comment type="caution">
    <text evidence="2">Lacks conserved residue(s) required for the propagation of feature annotation.</text>
</comment>
<keyword evidence="2" id="KW-0256">Endoplasmic reticulum</keyword>
<evidence type="ECO:0000256" key="3">
    <source>
        <dbReference type="SAM" id="Coils"/>
    </source>
</evidence>
<evidence type="ECO:0000313" key="7">
    <source>
        <dbReference type="RefSeq" id="XP_005101430.2"/>
    </source>
</evidence>
<dbReference type="InterPro" id="IPR019273">
    <property type="entry name" value="Lunapark_Znf"/>
</dbReference>
<evidence type="ECO:0000313" key="6">
    <source>
        <dbReference type="Proteomes" id="UP000694888"/>
    </source>
</evidence>
<feature type="coiled-coil region" evidence="3">
    <location>
        <begin position="18"/>
        <end position="45"/>
    </location>
</feature>
<keyword evidence="2" id="KW-0862">Zinc</keyword>
<keyword evidence="3" id="KW-0175">Coiled coil</keyword>
<evidence type="ECO:0000256" key="2">
    <source>
        <dbReference type="RuleBase" id="RU367073"/>
    </source>
</evidence>
<dbReference type="InterPro" id="IPR040115">
    <property type="entry name" value="Lnp"/>
</dbReference>
<feature type="compositionally biased region" description="Polar residues" evidence="4">
    <location>
        <begin position="565"/>
        <end position="575"/>
    </location>
</feature>
<comment type="domain">
    <text evidence="2">The C4-type zinc finger motif is necessary both for its ER three-way tubular junction localization and formation.</text>
</comment>
<feature type="compositionally biased region" description="Acidic residues" evidence="4">
    <location>
        <begin position="375"/>
        <end position="395"/>
    </location>
</feature>
<name>A0ABM0JTZ1_APLCA</name>
<dbReference type="PANTHER" id="PTHR22166:SF12">
    <property type="entry name" value="ENDOPLASMIC RETICULUM JUNCTION FORMATION PROTEIN LUNAPARK"/>
    <property type="match status" value="1"/>
</dbReference>
<keyword evidence="6" id="KW-1185">Reference proteome</keyword>
<organism evidence="6 7">
    <name type="scientific">Aplysia californica</name>
    <name type="common">California sea hare</name>
    <dbReference type="NCBI Taxonomy" id="6500"/>
    <lineage>
        <taxon>Eukaryota</taxon>
        <taxon>Metazoa</taxon>
        <taxon>Spiralia</taxon>
        <taxon>Lophotrochozoa</taxon>
        <taxon>Mollusca</taxon>
        <taxon>Gastropoda</taxon>
        <taxon>Heterobranchia</taxon>
        <taxon>Euthyneura</taxon>
        <taxon>Tectipleura</taxon>
        <taxon>Aplysiida</taxon>
        <taxon>Aplysioidea</taxon>
        <taxon>Aplysiidae</taxon>
        <taxon>Aplysia</taxon>
    </lineage>
</organism>
<proteinExistence type="inferred from homology"/>
<comment type="subcellular location">
    <subcellularLocation>
        <location evidence="2">Endoplasmic reticulum membrane</location>
        <topology evidence="2">Multi-pass membrane protein</topology>
    </subcellularLocation>
</comment>
<dbReference type="Pfam" id="PF10058">
    <property type="entry name" value="Zn_ribbon_10"/>
    <property type="match status" value="1"/>
</dbReference>
<keyword evidence="2" id="KW-1133">Transmembrane helix</keyword>